<keyword evidence="2" id="KW-1185">Reference proteome</keyword>
<dbReference type="SUPFAM" id="SSF56436">
    <property type="entry name" value="C-type lectin-like"/>
    <property type="match status" value="1"/>
</dbReference>
<proteinExistence type="predicted"/>
<reference evidence="2" key="1">
    <citation type="submission" date="2016-10" db="EMBL/GenBank/DDBJ databases">
        <authorList>
            <person name="Varghese N."/>
            <person name="Submissions S."/>
        </authorList>
    </citation>
    <scope>NUCLEOTIDE SEQUENCE [LARGE SCALE GENOMIC DNA]</scope>
    <source>
        <strain evidence="2">VPI 5359</strain>
    </source>
</reference>
<name>A0A1H3BL04_EUBBA</name>
<dbReference type="AlphaFoldDB" id="A0A1H3BL04"/>
<accession>A0A1H3BL04</accession>
<dbReference type="EMBL" id="FNOU01000002">
    <property type="protein sequence ID" value="SDX42455.1"/>
    <property type="molecule type" value="Genomic_DNA"/>
</dbReference>
<dbReference type="InterPro" id="IPR016187">
    <property type="entry name" value="CTDL_fold"/>
</dbReference>
<protein>
    <recommendedName>
        <fullName evidence="3">Sulfatase-modifying factor enzyme 1</fullName>
    </recommendedName>
</protein>
<organism evidence="1 2">
    <name type="scientific">Eubacterium barkeri</name>
    <name type="common">Clostridium barkeri</name>
    <dbReference type="NCBI Taxonomy" id="1528"/>
    <lineage>
        <taxon>Bacteria</taxon>
        <taxon>Bacillati</taxon>
        <taxon>Bacillota</taxon>
        <taxon>Clostridia</taxon>
        <taxon>Eubacteriales</taxon>
        <taxon>Eubacteriaceae</taxon>
        <taxon>Eubacterium</taxon>
    </lineage>
</organism>
<gene>
    <name evidence="1" type="ORF">SAMN04488579_102116</name>
</gene>
<dbReference type="Proteomes" id="UP000199652">
    <property type="component" value="Unassembled WGS sequence"/>
</dbReference>
<evidence type="ECO:0000313" key="1">
    <source>
        <dbReference type="EMBL" id="SDX42455.1"/>
    </source>
</evidence>
<dbReference type="RefSeq" id="WP_090242847.1">
    <property type="nucleotide sequence ID" value="NZ_FNOU01000002.1"/>
</dbReference>
<evidence type="ECO:0000313" key="2">
    <source>
        <dbReference type="Proteomes" id="UP000199652"/>
    </source>
</evidence>
<dbReference type="OrthoDB" id="9768004at2"/>
<dbReference type="Gene3D" id="3.90.1580.10">
    <property type="entry name" value="paralog of FGE (formylglycine-generating enzyme)"/>
    <property type="match status" value="2"/>
</dbReference>
<dbReference type="STRING" id="1528.SAMN04488579_102116"/>
<sequence length="378" mass="40492">MGAFDELSIAVDSLSKGRNKVILVDDAMGIQYPSIFVRFDKGKIKDVVNGSTNEAIHPAFLVGSAEKDAFWMGKYLGKVVNGHMLSLPLQDPSTGQNVSGGLNFNQALQYCVNNGDGHHLATQAEYAWMALQCRESGFMPRGNNSYGKDYSKQYEKGAVTYKYTSGETLYDGRTATGSGPISWNHDNTEAGVCDLNGNVYEWQAGYRTMDGEIQVLTNNNAAINADGLVADVSPTSAEWKAILPDGSLVTPGTAGTLKFDYLADPGTASASKTFQLVSTLAYQQTVEAPYGSMSFASLAAASGVTVPEILKALAIMPAQNSGYGDDYVYVRNIGERVPFRGGHWNYASNAGVFNADGYYPRSNSSSSVGARPAFIEQG</sequence>
<dbReference type="InterPro" id="IPR042095">
    <property type="entry name" value="SUMF_sf"/>
</dbReference>
<evidence type="ECO:0008006" key="3">
    <source>
        <dbReference type="Google" id="ProtNLM"/>
    </source>
</evidence>